<dbReference type="PROSITE" id="PS50262">
    <property type="entry name" value="G_PROTEIN_RECEP_F1_2"/>
    <property type="match status" value="1"/>
</dbReference>
<dbReference type="CDD" id="cd14995">
    <property type="entry name" value="7tmA_TRH-R"/>
    <property type="match status" value="1"/>
</dbReference>
<dbReference type="PANTHER" id="PTHR46061:SF3">
    <property type="entry name" value="THYROTROPIN-RELEASING HORMONE RECEPTOR"/>
    <property type="match status" value="1"/>
</dbReference>
<protein>
    <recommendedName>
        <fullName evidence="4">Thyrotropin-releasing hormone receptor</fullName>
    </recommendedName>
    <alternativeName>
        <fullName evidence="8">Thyroliberin receptor</fullName>
    </alternativeName>
</protein>
<dbReference type="GO" id="GO:0016020">
    <property type="term" value="C:membrane"/>
    <property type="evidence" value="ECO:0007669"/>
    <property type="project" value="UniProtKB-SubCell"/>
</dbReference>
<comment type="function">
    <text evidence="1">Receptor for thyrotropin-releasing hormone (TRH). Upon ligand binding, this G-protein-coupled receptor triggers activation of the phosphatidylinositol (IP3)-calcium-protein kinase C (PKC) pathway.</text>
</comment>
<dbReference type="InterPro" id="IPR017452">
    <property type="entry name" value="GPCR_Rhodpsn_7TM"/>
</dbReference>
<keyword evidence="11" id="KW-0732">Signal</keyword>
<dbReference type="Gene3D" id="1.20.1070.10">
    <property type="entry name" value="Rhodopsin 7-helix transmembrane proteins"/>
    <property type="match status" value="1"/>
</dbReference>
<feature type="transmembrane region" description="Helical" evidence="10">
    <location>
        <begin position="306"/>
        <end position="328"/>
    </location>
</feature>
<evidence type="ECO:0000256" key="7">
    <source>
        <dbReference type="ARBA" id="ARBA00023136"/>
    </source>
</evidence>
<dbReference type="PRINTS" id="PR01846">
    <property type="entry name" value="TRHRFAMILY"/>
</dbReference>
<keyword evidence="5 9" id="KW-0812">Transmembrane</keyword>
<feature type="transmembrane region" description="Helical" evidence="10">
    <location>
        <begin position="135"/>
        <end position="157"/>
    </location>
</feature>
<dbReference type="PROSITE" id="PS00237">
    <property type="entry name" value="G_PROTEIN_RECEP_F1_1"/>
    <property type="match status" value="1"/>
</dbReference>
<accession>A0A6A4V8N5</accession>
<feature type="transmembrane region" description="Helical" evidence="10">
    <location>
        <begin position="253"/>
        <end position="271"/>
    </location>
</feature>
<comment type="similarity">
    <text evidence="3 9">Belongs to the G-protein coupled receptor 1 family.</text>
</comment>
<keyword evidence="6 10" id="KW-1133">Transmembrane helix</keyword>
<feature type="chain" id="PRO_5025370972" description="Thyrotropin-releasing hormone receptor" evidence="11">
    <location>
        <begin position="17"/>
        <end position="473"/>
    </location>
</feature>
<feature type="transmembrane region" description="Helical" evidence="10">
    <location>
        <begin position="357"/>
        <end position="375"/>
    </location>
</feature>
<sequence length="473" mass="52980">MEVALLLLVLSGSVKADDILSLLPSNCVVENSGQVAHPFGNVQPSVNVSDTFEGMANITTSVLNRIKNETLAEEAFCTCLTDNGLNLETGIRHQLRRNRHALATAYNCTKQYSDRMRLQLHFPLYYSMPYRAVGAIFQGTVFVVGFLGNILVVVVVYRSRAMHTPTNCYLVSLAVADITVLIAAVPNEVFMYFLVAQAWRWGNAGCAILVFLQNMGINASALSVTAFTVERFIAICLPLKARTICTVSRAKRIILAVWVFAFLYCIPWVFLTKVSPVRYIGVSDVQQCTFKLTRQAYLGYFFADIVLFYVVPLLVSSVLYTRIAVVVFRPPMVLKQSEGPGGVVAEVRHTNNARAQVIKMLVMVVSLFALLWLPYRSMLVYNSFAQTAEDKYMDLWFLMFAKTCVYINSAINPILYNAMSAKFRRAFRQAFRLIRCKKRPAAYYGMEVISSGLQRSGVTVRGTPGRAVHRSYV</sequence>
<dbReference type="PRINTS" id="PR00237">
    <property type="entry name" value="GPCRRHODOPSN"/>
</dbReference>
<dbReference type="OrthoDB" id="5987936at2759"/>
<dbReference type="InterPro" id="IPR000276">
    <property type="entry name" value="GPCR_Rhodpsn"/>
</dbReference>
<feature type="transmembrane region" description="Helical" evidence="10">
    <location>
        <begin position="215"/>
        <end position="241"/>
    </location>
</feature>
<feature type="transmembrane region" description="Helical" evidence="10">
    <location>
        <begin position="395"/>
        <end position="415"/>
    </location>
</feature>
<dbReference type="Pfam" id="PF00001">
    <property type="entry name" value="7tm_1"/>
    <property type="match status" value="1"/>
</dbReference>
<evidence type="ECO:0000256" key="4">
    <source>
        <dbReference type="ARBA" id="ARBA00018873"/>
    </source>
</evidence>
<dbReference type="SUPFAM" id="SSF81321">
    <property type="entry name" value="Family A G protein-coupled receptor-like"/>
    <property type="match status" value="1"/>
</dbReference>
<gene>
    <name evidence="13" type="primary">TRHR_0</name>
    <name evidence="13" type="ORF">FJT64_014859</name>
</gene>
<comment type="subcellular location">
    <subcellularLocation>
        <location evidence="2">Membrane</location>
    </subcellularLocation>
</comment>
<keyword evidence="9" id="KW-0297">G-protein coupled receptor</keyword>
<evidence type="ECO:0000256" key="3">
    <source>
        <dbReference type="ARBA" id="ARBA00010663"/>
    </source>
</evidence>
<evidence type="ECO:0000256" key="1">
    <source>
        <dbReference type="ARBA" id="ARBA00004100"/>
    </source>
</evidence>
<proteinExistence type="inferred from homology"/>
<evidence type="ECO:0000256" key="9">
    <source>
        <dbReference type="RuleBase" id="RU000688"/>
    </source>
</evidence>
<dbReference type="Proteomes" id="UP000440578">
    <property type="component" value="Unassembled WGS sequence"/>
</dbReference>
<keyword evidence="9" id="KW-0807">Transducer</keyword>
<feature type="transmembrane region" description="Helical" evidence="10">
    <location>
        <begin position="169"/>
        <end position="195"/>
    </location>
</feature>
<evidence type="ECO:0000313" key="14">
    <source>
        <dbReference type="Proteomes" id="UP000440578"/>
    </source>
</evidence>
<comment type="caution">
    <text evidence="13">The sequence shown here is derived from an EMBL/GenBank/DDBJ whole genome shotgun (WGS) entry which is preliminary data.</text>
</comment>
<evidence type="ECO:0000256" key="6">
    <source>
        <dbReference type="ARBA" id="ARBA00022989"/>
    </source>
</evidence>
<dbReference type="InterPro" id="IPR002120">
    <property type="entry name" value="TRH_rcpt_1"/>
</dbReference>
<evidence type="ECO:0000256" key="10">
    <source>
        <dbReference type="SAM" id="Phobius"/>
    </source>
</evidence>
<dbReference type="PANTHER" id="PTHR46061">
    <property type="entry name" value="THYROTROPIN-RELEASING HORMONE RECEPTOR"/>
    <property type="match status" value="1"/>
</dbReference>
<name>A0A6A4V8N5_AMPAM</name>
<evidence type="ECO:0000256" key="11">
    <source>
        <dbReference type="SAM" id="SignalP"/>
    </source>
</evidence>
<reference evidence="13 14" key="1">
    <citation type="submission" date="2019-07" db="EMBL/GenBank/DDBJ databases">
        <title>Draft genome assembly of a fouling barnacle, Amphibalanus amphitrite (Darwin, 1854): The first reference genome for Thecostraca.</title>
        <authorList>
            <person name="Kim W."/>
        </authorList>
    </citation>
    <scope>NUCLEOTIDE SEQUENCE [LARGE SCALE GENOMIC DNA]</scope>
    <source>
        <strain evidence="13">SNU_AA5</strain>
        <tissue evidence="13">Soma without cirri and trophi</tissue>
    </source>
</reference>
<evidence type="ECO:0000256" key="8">
    <source>
        <dbReference type="ARBA" id="ARBA00032251"/>
    </source>
</evidence>
<dbReference type="SMART" id="SM01381">
    <property type="entry name" value="7TM_GPCR_Srsx"/>
    <property type="match status" value="1"/>
</dbReference>
<evidence type="ECO:0000313" key="13">
    <source>
        <dbReference type="EMBL" id="KAF0286662.1"/>
    </source>
</evidence>
<feature type="signal peptide" evidence="11">
    <location>
        <begin position="1"/>
        <end position="16"/>
    </location>
</feature>
<evidence type="ECO:0000259" key="12">
    <source>
        <dbReference type="PROSITE" id="PS50262"/>
    </source>
</evidence>
<feature type="domain" description="G-protein coupled receptors family 1 profile" evidence="12">
    <location>
        <begin position="148"/>
        <end position="416"/>
    </location>
</feature>
<evidence type="ECO:0000256" key="2">
    <source>
        <dbReference type="ARBA" id="ARBA00004370"/>
    </source>
</evidence>
<keyword evidence="9 13" id="KW-0675">Receptor</keyword>
<keyword evidence="7 10" id="KW-0472">Membrane</keyword>
<dbReference type="EMBL" id="VIIS01002238">
    <property type="protein sequence ID" value="KAF0286662.1"/>
    <property type="molecule type" value="Genomic_DNA"/>
</dbReference>
<organism evidence="13 14">
    <name type="scientific">Amphibalanus amphitrite</name>
    <name type="common">Striped barnacle</name>
    <name type="synonym">Balanus amphitrite</name>
    <dbReference type="NCBI Taxonomy" id="1232801"/>
    <lineage>
        <taxon>Eukaryota</taxon>
        <taxon>Metazoa</taxon>
        <taxon>Ecdysozoa</taxon>
        <taxon>Arthropoda</taxon>
        <taxon>Crustacea</taxon>
        <taxon>Multicrustacea</taxon>
        <taxon>Cirripedia</taxon>
        <taxon>Thoracica</taxon>
        <taxon>Thoracicalcarea</taxon>
        <taxon>Balanomorpha</taxon>
        <taxon>Balanoidea</taxon>
        <taxon>Balanidae</taxon>
        <taxon>Amphibalaninae</taxon>
        <taxon>Amphibalanus</taxon>
    </lineage>
</organism>
<keyword evidence="14" id="KW-1185">Reference proteome</keyword>
<dbReference type="AlphaFoldDB" id="A0A6A4V8N5"/>
<evidence type="ECO:0000256" key="5">
    <source>
        <dbReference type="ARBA" id="ARBA00022692"/>
    </source>
</evidence>
<dbReference type="GO" id="GO:0004997">
    <property type="term" value="F:thyrotropin-releasing hormone receptor activity"/>
    <property type="evidence" value="ECO:0007669"/>
    <property type="project" value="InterPro"/>
</dbReference>